<dbReference type="Proteomes" id="UP001642900">
    <property type="component" value="Unassembled WGS sequence"/>
</dbReference>
<reference evidence="2 3" key="1">
    <citation type="submission" date="2020-02" db="EMBL/GenBank/DDBJ databases">
        <title>Genome sequence of strain CCNWXJ40-4.</title>
        <authorList>
            <person name="Gao J."/>
            <person name="Sun J."/>
        </authorList>
    </citation>
    <scope>NUCLEOTIDE SEQUENCE [LARGE SCALE GENOMIC DNA]</scope>
    <source>
        <strain evidence="2 3">CCNWXJ 40-4</strain>
    </source>
</reference>
<dbReference type="AlphaFoldDB" id="A0A6G4WE47"/>
<proteinExistence type="predicted"/>
<dbReference type="Pfam" id="PF10038">
    <property type="entry name" value="DUF2274"/>
    <property type="match status" value="1"/>
</dbReference>
<evidence type="ECO:0000256" key="1">
    <source>
        <dbReference type="SAM" id="MobiDB-lite"/>
    </source>
</evidence>
<evidence type="ECO:0000313" key="2">
    <source>
        <dbReference type="EMBL" id="NGO53031.1"/>
    </source>
</evidence>
<name>A0A6G4WE47_9HYPH</name>
<sequence>MVILKLRKLPDRKLAKITISVSAELRQALSDYAALYQEAYGDSETVAELIPFMLETFLESDRAFAKARRDGLPAADTSKKSRHQPFSGSE</sequence>
<dbReference type="EMBL" id="JAAKZF010000025">
    <property type="protein sequence ID" value="NGO53031.1"/>
    <property type="molecule type" value="Genomic_DNA"/>
</dbReference>
<protein>
    <submittedName>
        <fullName evidence="2">DUF2274 domain-containing protein</fullName>
    </submittedName>
</protein>
<evidence type="ECO:0000313" key="3">
    <source>
        <dbReference type="Proteomes" id="UP001642900"/>
    </source>
</evidence>
<keyword evidence="3" id="KW-1185">Reference proteome</keyword>
<dbReference type="InterPro" id="IPR018733">
    <property type="entry name" value="DUF2274"/>
</dbReference>
<gene>
    <name evidence="2" type="ORF">G6N73_17965</name>
</gene>
<accession>A0A6G4WE47</accession>
<organism evidence="2 3">
    <name type="scientific">Allomesorhizobium camelthorni</name>
    <dbReference type="NCBI Taxonomy" id="475069"/>
    <lineage>
        <taxon>Bacteria</taxon>
        <taxon>Pseudomonadati</taxon>
        <taxon>Pseudomonadota</taxon>
        <taxon>Alphaproteobacteria</taxon>
        <taxon>Hyphomicrobiales</taxon>
        <taxon>Phyllobacteriaceae</taxon>
        <taxon>Allomesorhizobium</taxon>
    </lineage>
</organism>
<feature type="region of interest" description="Disordered" evidence="1">
    <location>
        <begin position="69"/>
        <end position="90"/>
    </location>
</feature>
<comment type="caution">
    <text evidence="2">The sequence shown here is derived from an EMBL/GenBank/DDBJ whole genome shotgun (WGS) entry which is preliminary data.</text>
</comment>
<dbReference type="RefSeq" id="WP_165029980.1">
    <property type="nucleotide sequence ID" value="NZ_JAAKZF010000025.1"/>
</dbReference>